<name>A0AAD0W9D8_9NEIS</name>
<dbReference type="PIRSF" id="PIRSF033736">
    <property type="entry name" value="UCP033763"/>
    <property type="match status" value="1"/>
</dbReference>
<reference evidence="1 2" key="1">
    <citation type="submission" date="2018-08" db="EMBL/GenBank/DDBJ databases">
        <title>Complete genome sequence of JP2-74.</title>
        <authorList>
            <person name="Wu L."/>
        </authorList>
    </citation>
    <scope>NUCLEOTIDE SEQUENCE [LARGE SCALE GENOMIC DNA]</scope>
    <source>
        <strain evidence="1 2">JP2-74</strain>
    </source>
</reference>
<evidence type="ECO:0000313" key="2">
    <source>
        <dbReference type="Proteomes" id="UP000259465"/>
    </source>
</evidence>
<dbReference type="RefSeq" id="WP_019101245.1">
    <property type="nucleotide sequence ID" value="NZ_CP031968.1"/>
</dbReference>
<dbReference type="GeneID" id="58560747"/>
<sequence>MSEAERKYVAVIHKRLEPGRAMNVLGHLALALACRLRRADAAINHVDYVDADGGVHPAISADPFIVLRADNSSKLAQLRQAAAEAGVACVDFTDTMGEGGSAEQLRRTAATPAAALEYWGVALCGSEAELGALTRKFSLYR</sequence>
<dbReference type="Proteomes" id="UP000259465">
    <property type="component" value="Chromosome"/>
</dbReference>
<dbReference type="InterPro" id="IPR017021">
    <property type="entry name" value="UCP033763"/>
</dbReference>
<proteinExistence type="predicted"/>
<dbReference type="AlphaFoldDB" id="A0AAD0W9D8"/>
<evidence type="ECO:0000313" key="1">
    <source>
        <dbReference type="EMBL" id="AXT47307.1"/>
    </source>
</evidence>
<dbReference type="Gene3D" id="3.40.1490.10">
    <property type="entry name" value="Bit1"/>
    <property type="match status" value="1"/>
</dbReference>
<dbReference type="PROSITE" id="PS51257">
    <property type="entry name" value="PROKAR_LIPOPROTEIN"/>
    <property type="match status" value="1"/>
</dbReference>
<dbReference type="EMBL" id="CP031968">
    <property type="protein sequence ID" value="AXT47307.1"/>
    <property type="molecule type" value="Genomic_DNA"/>
</dbReference>
<dbReference type="Pfam" id="PF09391">
    <property type="entry name" value="DUF2000"/>
    <property type="match status" value="1"/>
</dbReference>
<protein>
    <submittedName>
        <fullName evidence="1">DUF2000 domain-containing protein</fullName>
    </submittedName>
</protein>
<dbReference type="InterPro" id="IPR023476">
    <property type="entry name" value="Pep_tRNA_hydro_II_dom_sf"/>
</dbReference>
<dbReference type="SUPFAM" id="SSF102462">
    <property type="entry name" value="Peptidyl-tRNA hydrolase II"/>
    <property type="match status" value="1"/>
</dbReference>
<organism evidence="1 2">
    <name type="scientific">Chromobacterium rhizoryzae</name>
    <dbReference type="NCBI Taxonomy" id="1778675"/>
    <lineage>
        <taxon>Bacteria</taxon>
        <taxon>Pseudomonadati</taxon>
        <taxon>Pseudomonadota</taxon>
        <taxon>Betaproteobacteria</taxon>
        <taxon>Neisseriales</taxon>
        <taxon>Chromobacteriaceae</taxon>
        <taxon>Chromobacterium</taxon>
    </lineage>
</organism>
<dbReference type="KEGG" id="crz:D1345_14390"/>
<keyword evidence="2" id="KW-1185">Reference proteome</keyword>
<dbReference type="InterPro" id="IPR018988">
    <property type="entry name" value="DUF2000"/>
</dbReference>
<accession>A0AAD0W9D8</accession>
<gene>
    <name evidence="1" type="ORF">D1345_14390</name>
</gene>